<comment type="similarity">
    <text evidence="1">Belongs to the aspartyl/asparaginyl beta-hydroxylase family.</text>
</comment>
<dbReference type="Gene3D" id="3.10.50.40">
    <property type="match status" value="1"/>
</dbReference>
<dbReference type="SUPFAM" id="SSF48452">
    <property type="entry name" value="TPR-like"/>
    <property type="match status" value="1"/>
</dbReference>
<dbReference type="PANTHER" id="PTHR12366:SF29">
    <property type="entry name" value="ASPARTYL BETA-HYDROXYLASE, ISOFORM L"/>
    <property type="match status" value="1"/>
</dbReference>
<dbReference type="Proteomes" id="UP000186817">
    <property type="component" value="Unassembled WGS sequence"/>
</dbReference>
<dbReference type="InterPro" id="IPR001179">
    <property type="entry name" value="PPIase_FKBP_dom"/>
</dbReference>
<sequence>MFGFRVGALYQNMHQNMREMWLRLLHGDVPRMLLNLYTGDIGRMLSMDVVASPVLHIAADGRTTTETQLRPAMQRDREMNITCNHEHTRFAVVARFDTQVIDVQVALCNMVGYIKEVRHELGNDKVTNRVLVFVVLRWVMSLESQPGVDRIATHQEPGERTWGHCVKVRAEMELVEEDEDLPPLDLAGGRPEDAGERLKAAVQEAKKAKGAAVGGADDCTDWIVRVHVRESLPRLFLGSSIRRARNGSVLEREQHAEIQTSQPRQLPRVVWQFCICLHIRGAEKFRFLASTPASRRGSAPPTPVNQVRLTLSDEIVRLEKELDTVTAAARADYLSHSPALKAAAGKSQIYPASQVAVKAIERLGEKVPLAGLRARAEELESNVSRFRVRESNLKEEMQVLQSDRRAGKRHSDEAAAYRAAMEKAHDELRTVRNELKSATKVELDRVQKAMGAEIDDQLDDQQRGYEEEWDGDSCYRRSTSDERKPSKSLHGRDLPVPEKSKLPAPFLLGLLGAGEREALRQELANVRSELEDLEAKSNEMAADIEEEMNQLAVREAKKTMNDLGEKKKRRFWAEQGHLSFGVAVMAGTLWAEGVRALFAGEYTSAVKLFAASIQEELVESKIAARRLHFLAEMLLDSGHLLEAIRHLQQAVKMDPDLKEAHIALCMSLEEVRDDDGLRAAVAAAIVEGGLWSSPRQRPAAYLPDLASQPFWDPKMFPWVQALEAASPRMRRELEMMRCKDRALVSLRLLPALAAALAWFQLKDANSFAAPAFGREGADSSLDVLLGRRSEGNEVIVTTLERGDRKTYPSKGHRVRILYEGRLAATGEVFDRSGDEGVMFRLGKIGPGSQMPGFEAAVYQMSRGETAHVWIPACQAYGAEGGQGSELPVPPGADLEFQVTLLWIRCSKGAEILPLLEHPRGPKPPWARVGGGHRASGRQDGEAVLRGAWHEVVLFGGETEKPKDGRARCSAALKAIQDLLPEAASLAEAGAGEVVLSALSPGTDVLRHCGRANHRLTAHLGLKIPQEISTGPDNKPACGIAVGGEWRCWEKDKVMIFDDSFEHEVRNHAGSTRVVLLIRFWHPSLDTSEKRDMALEEIQASLARAQRLRTLPPLAPAFAEPGPTLEEQLLGRSSGTCANCGSAEGGDLVLDEENRRVRLVGRCCGHVVL</sequence>
<feature type="coiled-coil region" evidence="4">
    <location>
        <begin position="516"/>
        <end position="550"/>
    </location>
</feature>
<dbReference type="SUPFAM" id="SSF54534">
    <property type="entry name" value="FKBP-like"/>
    <property type="match status" value="1"/>
</dbReference>
<dbReference type="Gene3D" id="1.25.40.10">
    <property type="entry name" value="Tetratricopeptide repeat domain"/>
    <property type="match status" value="1"/>
</dbReference>
<dbReference type="PANTHER" id="PTHR12366">
    <property type="entry name" value="ASPARTYL/ASPARAGINYL BETA-HYDROXYLASE"/>
    <property type="match status" value="1"/>
</dbReference>
<dbReference type="Gene3D" id="2.60.120.330">
    <property type="entry name" value="B-lactam Antibiotic, Isopenicillin N Synthase, Chain"/>
    <property type="match status" value="1"/>
</dbReference>
<proteinExistence type="inferred from homology"/>
<feature type="region of interest" description="Disordered" evidence="5">
    <location>
        <begin position="452"/>
        <end position="498"/>
    </location>
</feature>
<evidence type="ECO:0000259" key="6">
    <source>
        <dbReference type="PROSITE" id="PS50059"/>
    </source>
</evidence>
<dbReference type="GO" id="GO:0005783">
    <property type="term" value="C:endoplasmic reticulum"/>
    <property type="evidence" value="ECO:0007669"/>
    <property type="project" value="TreeGrafter"/>
</dbReference>
<dbReference type="InterPro" id="IPR046357">
    <property type="entry name" value="PPIase_dom_sf"/>
</dbReference>
<comment type="catalytic activity">
    <reaction evidence="2">
        <text>[protein]-peptidylproline (omega=180) = [protein]-peptidylproline (omega=0)</text>
        <dbReference type="Rhea" id="RHEA:16237"/>
        <dbReference type="Rhea" id="RHEA-COMP:10747"/>
        <dbReference type="Rhea" id="RHEA-COMP:10748"/>
        <dbReference type="ChEBI" id="CHEBI:83833"/>
        <dbReference type="ChEBI" id="CHEBI:83834"/>
        <dbReference type="EC" id="5.2.1.8"/>
    </reaction>
</comment>
<dbReference type="InterPro" id="IPR007803">
    <property type="entry name" value="Asp/Arg/Pro-Hydrxlase"/>
</dbReference>
<feature type="domain" description="PPIase FKBP-type" evidence="6">
    <location>
        <begin position="811"/>
        <end position="904"/>
    </location>
</feature>
<evidence type="ECO:0000256" key="3">
    <source>
        <dbReference type="PROSITE-ProRule" id="PRU00339"/>
    </source>
</evidence>
<dbReference type="PROSITE" id="PS50005">
    <property type="entry name" value="TPR"/>
    <property type="match status" value="1"/>
</dbReference>
<comment type="caution">
    <text evidence="7">The sequence shown here is derived from an EMBL/GenBank/DDBJ whole genome shotgun (WGS) entry which is preliminary data.</text>
</comment>
<keyword evidence="4" id="KW-0175">Coiled coil</keyword>
<evidence type="ECO:0000313" key="7">
    <source>
        <dbReference type="EMBL" id="OLP82461.1"/>
    </source>
</evidence>
<accession>A0A1Q9CHQ1</accession>
<dbReference type="AlphaFoldDB" id="A0A1Q9CHQ1"/>
<dbReference type="InterPro" id="IPR019734">
    <property type="entry name" value="TPR_rpt"/>
</dbReference>
<dbReference type="EMBL" id="LSRX01001190">
    <property type="protein sequence ID" value="OLP82461.1"/>
    <property type="molecule type" value="Genomic_DNA"/>
</dbReference>
<dbReference type="PROSITE" id="PS50059">
    <property type="entry name" value="FKBP_PPIASE"/>
    <property type="match status" value="1"/>
</dbReference>
<dbReference type="GO" id="GO:0003755">
    <property type="term" value="F:peptidyl-prolyl cis-trans isomerase activity"/>
    <property type="evidence" value="ECO:0007669"/>
    <property type="project" value="UniProtKB-KW"/>
</dbReference>
<protein>
    <recommendedName>
        <fullName evidence="2">peptidylprolyl isomerase</fullName>
        <ecNumber evidence="2">5.2.1.8</ecNumber>
    </recommendedName>
</protein>
<keyword evidence="2" id="KW-0697">Rotamase</keyword>
<keyword evidence="3" id="KW-0802">TPR repeat</keyword>
<feature type="coiled-coil region" evidence="4">
    <location>
        <begin position="369"/>
        <end position="441"/>
    </location>
</feature>
<dbReference type="InterPro" id="IPR039038">
    <property type="entry name" value="ASPH"/>
</dbReference>
<feature type="compositionally biased region" description="Basic and acidic residues" evidence="5">
    <location>
        <begin position="473"/>
        <end position="498"/>
    </location>
</feature>
<evidence type="ECO:0000256" key="4">
    <source>
        <dbReference type="SAM" id="Coils"/>
    </source>
</evidence>
<evidence type="ECO:0000256" key="5">
    <source>
        <dbReference type="SAM" id="MobiDB-lite"/>
    </source>
</evidence>
<name>A0A1Q9CHQ1_SYMMI</name>
<keyword evidence="2" id="KW-0413">Isomerase</keyword>
<evidence type="ECO:0000313" key="8">
    <source>
        <dbReference type="Proteomes" id="UP000186817"/>
    </source>
</evidence>
<dbReference type="Pfam" id="PF05118">
    <property type="entry name" value="Asp_Arg_Hydrox"/>
    <property type="match status" value="1"/>
</dbReference>
<dbReference type="InterPro" id="IPR027443">
    <property type="entry name" value="IPNS-like_sf"/>
</dbReference>
<gene>
    <name evidence="7" type="primary">ASPH</name>
    <name evidence="7" type="ORF">AK812_SmicGene36882</name>
</gene>
<feature type="repeat" description="TPR" evidence="3">
    <location>
        <begin position="624"/>
        <end position="657"/>
    </location>
</feature>
<dbReference type="InterPro" id="IPR011990">
    <property type="entry name" value="TPR-like_helical_dom_sf"/>
</dbReference>
<reference evidence="7 8" key="1">
    <citation type="submission" date="2016-02" db="EMBL/GenBank/DDBJ databases">
        <title>Genome analysis of coral dinoflagellate symbionts highlights evolutionary adaptations to a symbiotic lifestyle.</title>
        <authorList>
            <person name="Aranda M."/>
            <person name="Li Y."/>
            <person name="Liew Y.J."/>
            <person name="Baumgarten S."/>
            <person name="Simakov O."/>
            <person name="Wilson M."/>
            <person name="Piel J."/>
            <person name="Ashoor H."/>
            <person name="Bougouffa S."/>
            <person name="Bajic V.B."/>
            <person name="Ryu T."/>
            <person name="Ravasi T."/>
            <person name="Bayer T."/>
            <person name="Micklem G."/>
            <person name="Kim H."/>
            <person name="Bhak J."/>
            <person name="Lajeunesse T.C."/>
            <person name="Voolstra C.R."/>
        </authorList>
    </citation>
    <scope>NUCLEOTIDE SEQUENCE [LARGE SCALE GENOMIC DNA]</scope>
    <source>
        <strain evidence="7 8">CCMP2467</strain>
    </source>
</reference>
<organism evidence="7 8">
    <name type="scientific">Symbiodinium microadriaticum</name>
    <name type="common">Dinoflagellate</name>
    <name type="synonym">Zooxanthella microadriatica</name>
    <dbReference type="NCBI Taxonomy" id="2951"/>
    <lineage>
        <taxon>Eukaryota</taxon>
        <taxon>Sar</taxon>
        <taxon>Alveolata</taxon>
        <taxon>Dinophyceae</taxon>
        <taxon>Suessiales</taxon>
        <taxon>Symbiodiniaceae</taxon>
        <taxon>Symbiodinium</taxon>
    </lineage>
</organism>
<dbReference type="Pfam" id="PF00254">
    <property type="entry name" value="FKBP_C"/>
    <property type="match status" value="1"/>
</dbReference>
<dbReference type="GO" id="GO:0062101">
    <property type="term" value="F:peptidyl-aspartic acid 3-dioxygenase activity"/>
    <property type="evidence" value="ECO:0007669"/>
    <property type="project" value="InterPro"/>
</dbReference>
<evidence type="ECO:0000256" key="1">
    <source>
        <dbReference type="ARBA" id="ARBA00007730"/>
    </source>
</evidence>
<dbReference type="EC" id="5.2.1.8" evidence="2"/>
<dbReference type="OrthoDB" id="433661at2759"/>
<keyword evidence="8" id="KW-1185">Reference proteome</keyword>
<evidence type="ECO:0000256" key="2">
    <source>
        <dbReference type="PROSITE-ProRule" id="PRU00277"/>
    </source>
</evidence>